<evidence type="ECO:0000313" key="2">
    <source>
        <dbReference type="Proteomes" id="UP000680865"/>
    </source>
</evidence>
<sequence length="88" mass="9104">MSSAVEVLALFELPEPEPQRPPEDAVVAALRDTGPVNEAVAGAMGWLTGLLAPTVPPVCVRCGTEHVYRAPAGFVMACPACFPGEVTA</sequence>
<name>A0A919T4U5_9ACTN</name>
<accession>A0A919T4U5</accession>
<gene>
    <name evidence="1" type="ORF">Aco04nite_93020</name>
</gene>
<evidence type="ECO:0000313" key="1">
    <source>
        <dbReference type="EMBL" id="GIM84761.1"/>
    </source>
</evidence>
<proteinExistence type="predicted"/>
<dbReference type="EMBL" id="BOQP01000071">
    <property type="protein sequence ID" value="GIM84761.1"/>
    <property type="molecule type" value="Genomic_DNA"/>
</dbReference>
<comment type="caution">
    <text evidence="1">The sequence shown here is derived from an EMBL/GenBank/DDBJ whole genome shotgun (WGS) entry which is preliminary data.</text>
</comment>
<protein>
    <submittedName>
        <fullName evidence="1">Uncharacterized protein</fullName>
    </submittedName>
</protein>
<organism evidence="1 2">
    <name type="scientific">Winogradskya consettensis</name>
    <dbReference type="NCBI Taxonomy" id="113560"/>
    <lineage>
        <taxon>Bacteria</taxon>
        <taxon>Bacillati</taxon>
        <taxon>Actinomycetota</taxon>
        <taxon>Actinomycetes</taxon>
        <taxon>Micromonosporales</taxon>
        <taxon>Micromonosporaceae</taxon>
        <taxon>Winogradskya</taxon>
    </lineage>
</organism>
<dbReference type="Proteomes" id="UP000680865">
    <property type="component" value="Unassembled WGS sequence"/>
</dbReference>
<dbReference type="AlphaFoldDB" id="A0A919T4U5"/>
<dbReference type="RefSeq" id="WP_213003578.1">
    <property type="nucleotide sequence ID" value="NZ_BAAATW010000011.1"/>
</dbReference>
<keyword evidence="2" id="KW-1185">Reference proteome</keyword>
<reference evidence="1" key="1">
    <citation type="submission" date="2021-03" db="EMBL/GenBank/DDBJ databases">
        <title>Whole genome shotgun sequence of Actinoplanes consettensis NBRC 14913.</title>
        <authorList>
            <person name="Komaki H."/>
            <person name="Tamura T."/>
        </authorList>
    </citation>
    <scope>NUCLEOTIDE SEQUENCE</scope>
    <source>
        <strain evidence="1">NBRC 14913</strain>
    </source>
</reference>